<feature type="transmembrane region" description="Helical" evidence="1">
    <location>
        <begin position="386"/>
        <end position="403"/>
    </location>
</feature>
<evidence type="ECO:0000313" key="3">
    <source>
        <dbReference type="Proteomes" id="UP000886786"/>
    </source>
</evidence>
<comment type="caution">
    <text evidence="2">The sequence shown here is derived from an EMBL/GenBank/DDBJ whole genome shotgun (WGS) entry which is preliminary data.</text>
</comment>
<reference evidence="2" key="2">
    <citation type="journal article" date="2021" name="PeerJ">
        <title>Extensive microbial diversity within the chicken gut microbiome revealed by metagenomics and culture.</title>
        <authorList>
            <person name="Gilroy R."/>
            <person name="Ravi A."/>
            <person name="Getino M."/>
            <person name="Pursley I."/>
            <person name="Horton D.L."/>
            <person name="Alikhan N.F."/>
            <person name="Baker D."/>
            <person name="Gharbi K."/>
            <person name="Hall N."/>
            <person name="Watson M."/>
            <person name="Adriaenssens E.M."/>
            <person name="Foster-Nyarko E."/>
            <person name="Jarju S."/>
            <person name="Secka A."/>
            <person name="Antonio M."/>
            <person name="Oren A."/>
            <person name="Chaudhuri R.R."/>
            <person name="La Ragione R."/>
            <person name="Hildebrand F."/>
            <person name="Pallen M.J."/>
        </authorList>
    </citation>
    <scope>NUCLEOTIDE SEQUENCE</scope>
    <source>
        <strain evidence="2">CHK147-3167</strain>
    </source>
</reference>
<sequence>MANYGLNKSYSVAMLAALTSNIYIVCALFIPLLITTINIYNVFNSNYFLAIRISSKKERLKELLKNIFFSSSFVFLIIILILLIGLNLVCASNLEFMNSYQFYNIPNIIYIIFYIIRLYVILVIVSVFNGFILDSFSSKFVIFLNVIFYGIIFMYPYIPISAGRTSILDTSPLIFEYLQLNSYSTFLTEILCSIFALLLPILLLNILLNLNVKKSDINSFKYVVLNDTEYTIRTKKFILIFYFAYLIIYSLIKIFVMNYNDNGFNVVLGLNADINDNFLNVISFFLNVLVFVMLGTMLFVKDLSKNKSNIFLRMNKTRWTILKIISIIIQFAILLAVGYLVTFTIFSLFDKMPDNTLLLYFTNLTIFILLELFILILIYGNVILKLLIGLGLILLLCFNLIGVVSMTNYIWYLVVSLIIMIIFAIMIFRKRIYKLFESEVFR</sequence>
<gene>
    <name evidence="2" type="ORF">IAB27_04215</name>
</gene>
<accession>A0A9D1CZ48</accession>
<dbReference type="AlphaFoldDB" id="A0A9D1CZ48"/>
<feature type="transmembrane region" description="Helical" evidence="1">
    <location>
        <begin position="63"/>
        <end position="88"/>
    </location>
</feature>
<feature type="transmembrane region" description="Helical" evidence="1">
    <location>
        <begin position="237"/>
        <end position="258"/>
    </location>
</feature>
<proteinExistence type="predicted"/>
<protein>
    <submittedName>
        <fullName evidence="2">Uncharacterized protein</fullName>
    </submittedName>
</protein>
<feature type="transmembrane region" description="Helical" evidence="1">
    <location>
        <begin position="20"/>
        <end position="43"/>
    </location>
</feature>
<organism evidence="2 3">
    <name type="scientific">Candidatus Coprosoma intestinipullorum</name>
    <dbReference type="NCBI Taxonomy" id="2840752"/>
    <lineage>
        <taxon>Bacteria</taxon>
        <taxon>Bacillati</taxon>
        <taxon>Bacillota</taxon>
        <taxon>Bacillota incertae sedis</taxon>
        <taxon>Candidatus Coprosoma</taxon>
    </lineage>
</organism>
<reference evidence="2" key="1">
    <citation type="submission" date="2020-10" db="EMBL/GenBank/DDBJ databases">
        <authorList>
            <person name="Gilroy R."/>
        </authorList>
    </citation>
    <scope>NUCLEOTIDE SEQUENCE</scope>
    <source>
        <strain evidence="2">CHK147-3167</strain>
    </source>
</reference>
<evidence type="ECO:0000256" key="1">
    <source>
        <dbReference type="SAM" id="Phobius"/>
    </source>
</evidence>
<feature type="transmembrane region" description="Helical" evidence="1">
    <location>
        <begin position="409"/>
        <end position="428"/>
    </location>
</feature>
<keyword evidence="1" id="KW-0472">Membrane</keyword>
<feature type="transmembrane region" description="Helical" evidence="1">
    <location>
        <begin position="278"/>
        <end position="300"/>
    </location>
</feature>
<name>A0A9D1CZ48_9FIRM</name>
<feature type="transmembrane region" description="Helical" evidence="1">
    <location>
        <begin position="140"/>
        <end position="158"/>
    </location>
</feature>
<feature type="transmembrane region" description="Helical" evidence="1">
    <location>
        <begin position="358"/>
        <end position="379"/>
    </location>
</feature>
<feature type="transmembrane region" description="Helical" evidence="1">
    <location>
        <begin position="321"/>
        <end position="346"/>
    </location>
</feature>
<dbReference type="Proteomes" id="UP000886786">
    <property type="component" value="Unassembled WGS sequence"/>
</dbReference>
<keyword evidence="1" id="KW-0812">Transmembrane</keyword>
<feature type="transmembrane region" description="Helical" evidence="1">
    <location>
        <begin position="186"/>
        <end position="208"/>
    </location>
</feature>
<dbReference type="EMBL" id="DVFV01000075">
    <property type="protein sequence ID" value="HIQ90810.1"/>
    <property type="molecule type" value="Genomic_DNA"/>
</dbReference>
<evidence type="ECO:0000313" key="2">
    <source>
        <dbReference type="EMBL" id="HIQ90810.1"/>
    </source>
</evidence>
<feature type="transmembrane region" description="Helical" evidence="1">
    <location>
        <begin position="108"/>
        <end position="133"/>
    </location>
</feature>
<keyword evidence="1" id="KW-1133">Transmembrane helix</keyword>